<dbReference type="SUPFAM" id="SSF47473">
    <property type="entry name" value="EF-hand"/>
    <property type="match status" value="1"/>
</dbReference>
<sequence length="563" mass="62182">MMKIAFFVLVILFIVDFSFSRSLPTNSSEFISNGMDYGHVHQPMIISLDRLTATVTCQPTYAFLPCTSNIWGQLFLVITYQYLLFLGEGYISAGSDGIFKLLGPGIFGASAFHLLGSLPEAILVAVSGIYGSVESAQETVITGMGILAGSTVVLLTLLWATCVVVGRLNLSASTTLPGAPQQQNRFSLTGSGVTTDLETSYSARIIIVSLIPFIIAQIAHLFGSSSGGRVAMLISVLLSLALLIAYCFYQVFQPWIQNRRFEYLMLSAIGDVVLQRLLNDDGTPNTPVIQELFHKFDQDNDKFIKIAELKGLILGIQFEEVGLNKDNFVETVLKEFDTSGDARIDDNEFVRGISKWLSETKQAARKQRHHQGTQYKNIFKSTKEEQAALINQGNASAQRTNVPYLSFIKALLLLVFGTAIIATLAAPLIDTVQSFATSANVPSFFISFTVIPFAVNYREAVSAITSIRQKKQQSASLTFSEIYTAVFMTNIVGLAMFLGIVYARGLAWDFCAEVLVVFIICIVMVLFTSFRTTFPLWTSFLVYLLYPLSLSMLLVLNYVFHWA</sequence>
<keyword evidence="7 8" id="KW-0472">Membrane</keyword>
<dbReference type="InterPro" id="IPR004837">
    <property type="entry name" value="NaCa_Exmemb"/>
</dbReference>
<dbReference type="OrthoDB" id="26525at2759"/>
<proteinExistence type="predicted"/>
<feature type="transmembrane region" description="Helical" evidence="8">
    <location>
        <begin position="112"/>
        <end position="133"/>
    </location>
</feature>
<protein>
    <recommendedName>
        <fullName evidence="10">EF-hand domain-containing protein</fullName>
    </recommendedName>
</protein>
<feature type="transmembrane region" description="Helical" evidence="8">
    <location>
        <begin position="139"/>
        <end position="165"/>
    </location>
</feature>
<feature type="transmembrane region" description="Helical" evidence="8">
    <location>
        <begin position="230"/>
        <end position="252"/>
    </location>
</feature>
<dbReference type="GO" id="GO:0016020">
    <property type="term" value="C:membrane"/>
    <property type="evidence" value="ECO:0007669"/>
    <property type="project" value="InterPro"/>
</dbReference>
<evidence type="ECO:0000259" key="10">
    <source>
        <dbReference type="PROSITE" id="PS50222"/>
    </source>
</evidence>
<dbReference type="InterPro" id="IPR004713">
    <property type="entry name" value="CaH_exchang"/>
</dbReference>
<feature type="transmembrane region" description="Helical" evidence="8">
    <location>
        <begin position="441"/>
        <end position="461"/>
    </location>
</feature>
<feature type="transmembrane region" description="Helical" evidence="8">
    <location>
        <begin position="407"/>
        <end position="429"/>
    </location>
</feature>
<dbReference type="GO" id="GO:0015369">
    <property type="term" value="F:calcium:proton antiporter activity"/>
    <property type="evidence" value="ECO:0007669"/>
    <property type="project" value="TreeGrafter"/>
</dbReference>
<evidence type="ECO:0000256" key="4">
    <source>
        <dbReference type="ARBA" id="ARBA00022692"/>
    </source>
</evidence>
<feature type="domain" description="EF-hand" evidence="10">
    <location>
        <begin position="324"/>
        <end position="359"/>
    </location>
</feature>
<feature type="transmembrane region" description="Helical" evidence="8">
    <location>
        <begin position="540"/>
        <end position="560"/>
    </location>
</feature>
<evidence type="ECO:0000313" key="12">
    <source>
        <dbReference type="Proteomes" id="UP000541444"/>
    </source>
</evidence>
<dbReference type="PROSITE" id="PS50222">
    <property type="entry name" value="EF_HAND_2"/>
    <property type="match status" value="2"/>
</dbReference>
<keyword evidence="12" id="KW-1185">Reference proteome</keyword>
<dbReference type="CDD" id="cd00051">
    <property type="entry name" value="EFh"/>
    <property type="match status" value="1"/>
</dbReference>
<feature type="transmembrane region" description="Helical" evidence="8">
    <location>
        <begin position="70"/>
        <end position="91"/>
    </location>
</feature>
<reference evidence="11 12" key="1">
    <citation type="journal article" date="2020" name="IScience">
        <title>Genome Sequencing of the Endangered Kingdonia uniflora (Circaeasteraceae, Ranunculales) Reveals Potential Mechanisms of Evolutionary Specialization.</title>
        <authorList>
            <person name="Sun Y."/>
            <person name="Deng T."/>
            <person name="Zhang A."/>
            <person name="Moore M.J."/>
            <person name="Landis J.B."/>
            <person name="Lin N."/>
            <person name="Zhang H."/>
            <person name="Zhang X."/>
            <person name="Huang J."/>
            <person name="Zhang X."/>
            <person name="Sun H."/>
            <person name="Wang H."/>
        </authorList>
    </citation>
    <scope>NUCLEOTIDE SEQUENCE [LARGE SCALE GENOMIC DNA]</scope>
    <source>
        <strain evidence="11">TB1705</strain>
        <tissue evidence="11">Leaf</tissue>
    </source>
</reference>
<keyword evidence="3" id="KW-0050">Antiport</keyword>
<dbReference type="GO" id="GO:0012505">
    <property type="term" value="C:endomembrane system"/>
    <property type="evidence" value="ECO:0007669"/>
    <property type="project" value="UniProtKB-SubCell"/>
</dbReference>
<evidence type="ECO:0000256" key="5">
    <source>
        <dbReference type="ARBA" id="ARBA00022989"/>
    </source>
</evidence>
<evidence type="ECO:0000256" key="9">
    <source>
        <dbReference type="SAM" id="SignalP"/>
    </source>
</evidence>
<dbReference type="SMART" id="SM00054">
    <property type="entry name" value="EFh"/>
    <property type="match status" value="2"/>
</dbReference>
<feature type="chain" id="PRO_5029717496" description="EF-hand domain-containing protein" evidence="9">
    <location>
        <begin position="21"/>
        <end position="563"/>
    </location>
</feature>
<comment type="subcellular location">
    <subcellularLocation>
        <location evidence="1">Endomembrane system</location>
        <topology evidence="1">Multi-pass membrane protein</topology>
    </subcellularLocation>
</comment>
<evidence type="ECO:0000256" key="8">
    <source>
        <dbReference type="SAM" id="Phobius"/>
    </source>
</evidence>
<dbReference type="Proteomes" id="UP000541444">
    <property type="component" value="Unassembled WGS sequence"/>
</dbReference>
<feature type="domain" description="EF-hand" evidence="10">
    <location>
        <begin position="284"/>
        <end position="319"/>
    </location>
</feature>
<comment type="caution">
    <text evidence="11">The sequence shown here is derived from an EMBL/GenBank/DDBJ whole genome shotgun (WGS) entry which is preliminary data.</text>
</comment>
<accession>A0A7J7MBV0</accession>
<dbReference type="GO" id="GO:0006874">
    <property type="term" value="P:intracellular calcium ion homeostasis"/>
    <property type="evidence" value="ECO:0007669"/>
    <property type="project" value="TreeGrafter"/>
</dbReference>
<evidence type="ECO:0000256" key="3">
    <source>
        <dbReference type="ARBA" id="ARBA00022449"/>
    </source>
</evidence>
<organism evidence="11 12">
    <name type="scientific">Kingdonia uniflora</name>
    <dbReference type="NCBI Taxonomy" id="39325"/>
    <lineage>
        <taxon>Eukaryota</taxon>
        <taxon>Viridiplantae</taxon>
        <taxon>Streptophyta</taxon>
        <taxon>Embryophyta</taxon>
        <taxon>Tracheophyta</taxon>
        <taxon>Spermatophyta</taxon>
        <taxon>Magnoliopsida</taxon>
        <taxon>Ranunculales</taxon>
        <taxon>Circaeasteraceae</taxon>
        <taxon>Kingdonia</taxon>
    </lineage>
</organism>
<dbReference type="InterPro" id="IPR002048">
    <property type="entry name" value="EF_hand_dom"/>
</dbReference>
<feature type="transmembrane region" description="Helical" evidence="8">
    <location>
        <begin position="482"/>
        <end position="501"/>
    </location>
</feature>
<feature type="signal peptide" evidence="9">
    <location>
        <begin position="1"/>
        <end position="20"/>
    </location>
</feature>
<dbReference type="Pfam" id="PF01699">
    <property type="entry name" value="Na_Ca_ex"/>
    <property type="match status" value="1"/>
</dbReference>
<evidence type="ECO:0000256" key="7">
    <source>
        <dbReference type="ARBA" id="ARBA00023136"/>
    </source>
</evidence>
<gene>
    <name evidence="11" type="ORF">GIB67_005882</name>
</gene>
<dbReference type="InterPro" id="IPR011992">
    <property type="entry name" value="EF-hand-dom_pair"/>
</dbReference>
<evidence type="ECO:0000256" key="1">
    <source>
        <dbReference type="ARBA" id="ARBA00004127"/>
    </source>
</evidence>
<keyword evidence="9" id="KW-0732">Signal</keyword>
<dbReference type="Pfam" id="PF13499">
    <property type="entry name" value="EF-hand_7"/>
    <property type="match status" value="1"/>
</dbReference>
<dbReference type="AlphaFoldDB" id="A0A7J7MBV0"/>
<dbReference type="GO" id="GO:0005509">
    <property type="term" value="F:calcium ion binding"/>
    <property type="evidence" value="ECO:0007669"/>
    <property type="project" value="InterPro"/>
</dbReference>
<dbReference type="Gene3D" id="1.10.238.10">
    <property type="entry name" value="EF-hand"/>
    <property type="match status" value="1"/>
</dbReference>
<evidence type="ECO:0000256" key="6">
    <source>
        <dbReference type="ARBA" id="ARBA00023065"/>
    </source>
</evidence>
<evidence type="ECO:0000313" key="11">
    <source>
        <dbReference type="EMBL" id="KAF6152228.1"/>
    </source>
</evidence>
<dbReference type="PANTHER" id="PTHR31503">
    <property type="entry name" value="VACUOLAR CALCIUM ION TRANSPORTER"/>
    <property type="match status" value="1"/>
</dbReference>
<feature type="transmembrane region" description="Helical" evidence="8">
    <location>
        <begin position="507"/>
        <end position="528"/>
    </location>
</feature>
<evidence type="ECO:0000256" key="2">
    <source>
        <dbReference type="ARBA" id="ARBA00022448"/>
    </source>
</evidence>
<keyword evidence="5 8" id="KW-1133">Transmembrane helix</keyword>
<keyword evidence="6" id="KW-0406">Ion transport</keyword>
<keyword evidence="2" id="KW-0813">Transport</keyword>
<name>A0A7J7MBV0_9MAGN</name>
<dbReference type="EMBL" id="JACGCM010001644">
    <property type="protein sequence ID" value="KAF6152228.1"/>
    <property type="molecule type" value="Genomic_DNA"/>
</dbReference>
<dbReference type="PANTHER" id="PTHR31503:SF80">
    <property type="entry name" value="EF-HAND DOMAIN-CONTAINING PROTEIN"/>
    <property type="match status" value="1"/>
</dbReference>
<feature type="transmembrane region" description="Helical" evidence="8">
    <location>
        <begin position="205"/>
        <end position="224"/>
    </location>
</feature>
<keyword evidence="4 8" id="KW-0812">Transmembrane</keyword>